<dbReference type="PANTHER" id="PTHR47691">
    <property type="entry name" value="REGULATOR-RELATED"/>
    <property type="match status" value="1"/>
</dbReference>
<evidence type="ECO:0000259" key="2">
    <source>
        <dbReference type="Pfam" id="PF13401"/>
    </source>
</evidence>
<organism evidence="4 5">
    <name type="scientific">Actinacidiphila epipremni</name>
    <dbReference type="NCBI Taxonomy" id="2053013"/>
    <lineage>
        <taxon>Bacteria</taxon>
        <taxon>Bacillati</taxon>
        <taxon>Actinomycetota</taxon>
        <taxon>Actinomycetes</taxon>
        <taxon>Kitasatosporales</taxon>
        <taxon>Streptomycetaceae</taxon>
        <taxon>Actinacidiphila</taxon>
    </lineage>
</organism>
<evidence type="ECO:0000256" key="1">
    <source>
        <dbReference type="SAM" id="MobiDB-lite"/>
    </source>
</evidence>
<dbReference type="Pfam" id="PF25872">
    <property type="entry name" value="HTH_77"/>
    <property type="match status" value="1"/>
</dbReference>
<dbReference type="Pfam" id="PF13401">
    <property type="entry name" value="AAA_22"/>
    <property type="match status" value="1"/>
</dbReference>
<evidence type="ECO:0000313" key="5">
    <source>
        <dbReference type="Proteomes" id="UP000734511"/>
    </source>
</evidence>
<dbReference type="RefSeq" id="WP_167982959.1">
    <property type="nucleotide sequence ID" value="NZ_JAATEJ010000007.1"/>
</dbReference>
<dbReference type="SUPFAM" id="SSF48452">
    <property type="entry name" value="TPR-like"/>
    <property type="match status" value="1"/>
</dbReference>
<protein>
    <submittedName>
        <fullName evidence="4">AAA family ATPase</fullName>
    </submittedName>
</protein>
<comment type="caution">
    <text evidence="4">The sequence shown here is derived from an EMBL/GenBank/DDBJ whole genome shotgun (WGS) entry which is preliminary data.</text>
</comment>
<feature type="domain" description="ORC1/DEAH AAA+ ATPase" evidence="2">
    <location>
        <begin position="30"/>
        <end position="131"/>
    </location>
</feature>
<dbReference type="Proteomes" id="UP000734511">
    <property type="component" value="Unassembled WGS sequence"/>
</dbReference>
<gene>
    <name evidence="4" type="ORF">HCN08_11870</name>
</gene>
<dbReference type="Gene3D" id="3.40.50.300">
    <property type="entry name" value="P-loop containing nucleotide triphosphate hydrolases"/>
    <property type="match status" value="1"/>
</dbReference>
<dbReference type="InterPro" id="IPR011990">
    <property type="entry name" value="TPR-like_helical_dom_sf"/>
</dbReference>
<proteinExistence type="predicted"/>
<dbReference type="PANTHER" id="PTHR47691:SF3">
    <property type="entry name" value="HTH-TYPE TRANSCRIPTIONAL REGULATOR RV0890C-RELATED"/>
    <property type="match status" value="1"/>
</dbReference>
<feature type="domain" description="Winged helix-turn-helix" evidence="3">
    <location>
        <begin position="257"/>
        <end position="334"/>
    </location>
</feature>
<dbReference type="Gene3D" id="1.25.40.10">
    <property type="entry name" value="Tetratricopeptide repeat domain"/>
    <property type="match status" value="1"/>
</dbReference>
<dbReference type="InterPro" id="IPR027417">
    <property type="entry name" value="P-loop_NTPase"/>
</dbReference>
<dbReference type="EMBL" id="JAATEJ010000007">
    <property type="protein sequence ID" value="NJP44088.1"/>
    <property type="molecule type" value="Genomic_DNA"/>
</dbReference>
<evidence type="ECO:0000259" key="3">
    <source>
        <dbReference type="Pfam" id="PF25872"/>
    </source>
</evidence>
<feature type="region of interest" description="Disordered" evidence="1">
    <location>
        <begin position="688"/>
        <end position="721"/>
    </location>
</feature>
<reference evidence="4 5" key="1">
    <citation type="submission" date="2020-03" db="EMBL/GenBank/DDBJ databases">
        <title>WGS of actinomycetes isolated from Thailand.</title>
        <authorList>
            <person name="Thawai C."/>
        </authorList>
    </citation>
    <scope>NUCLEOTIDE SEQUENCE [LARGE SCALE GENOMIC DNA]</scope>
    <source>
        <strain evidence="4 5">PRB2-1</strain>
    </source>
</reference>
<dbReference type="SUPFAM" id="SSF52540">
    <property type="entry name" value="P-loop containing nucleoside triphosphate hydrolases"/>
    <property type="match status" value="1"/>
</dbReference>
<dbReference type="PRINTS" id="PR00364">
    <property type="entry name" value="DISEASERSIST"/>
</dbReference>
<keyword evidence="5" id="KW-1185">Reference proteome</keyword>
<dbReference type="InterPro" id="IPR049945">
    <property type="entry name" value="AAA_22"/>
</dbReference>
<dbReference type="InterPro" id="IPR058852">
    <property type="entry name" value="HTH_77"/>
</dbReference>
<sequence>MSIAGNLPAELSGFVGREADVERVARTLRAARLATITGAGGVGKSRLALRAAARLQDRFPDGVWLVELAGLPGPDLLEHTVAEALRLPDHTCRPPRAALTEHLADRELLLVLDGFDRLAAGCAGLVAALLRRAPGLRVLAVGRRALGITGERLLPLEPLEPGTEGVRLFAERAAAVLPGFAVTAANRAAVTELCARLDGLPLALELAAVRLRALSVEQVLDRLGDRFRLLTGGDPSAPERHRALRTAIGWSHELCSPAERLLWARLSVFAGRFDLEAAEYVCAGGGIAEEEVVDALGSLVAQSVLSREADGDDTDGGSGGARYRMLESVREYGAGWLAALGDEPRLRRRHRDWYLGLATWCELDWFSPRQAEVAARIAADLPNLRLALEFSLDGMPGEPAEDPAVGQYLAGTLWFCWVGCGRLAEGRHWLGRALELSAEPSDSRAKVMWVYGYVALLQGDSAAALAVLQECRDQARAAGNAVAEAYAVHRLGCLALVSDDMPRAERFIDEALLRYRSVGELNSNVLMAQVELAMSVAFQGDVAHAVRLVEEVRDICRDHGERWTLAYALYVLGYAAWLGGEPERARRLAEESLAIDHGFDDLVGAVLALELLALITEGEGAPYEAAVLQGAAGRLWESVGLRLFGSRYFNAPHAVCEQRVRAALGDTAYAAAVGEGARLGLDAAAHRALNRPGGGPAAGEQRGRPPVPRTHEPAASPEAAG</sequence>
<accession>A0ABX0ZJQ8</accession>
<evidence type="ECO:0000313" key="4">
    <source>
        <dbReference type="EMBL" id="NJP44088.1"/>
    </source>
</evidence>
<name>A0ABX0ZJQ8_9ACTN</name>